<accession>A0ABY9CT55</accession>
<feature type="region of interest" description="Disordered" evidence="1">
    <location>
        <begin position="1"/>
        <end position="31"/>
    </location>
</feature>
<sequence length="115" mass="12967">MEEEITRGWKDESPSGLRSSGSKHKNKLNKIVTERKYRSKSGFDYGQNASDGEIRRRLSKLNKKFMDSVSDSCEDLDRSSEGGSSGSEGTASDTESDVFLFGRRCCRVKSRWILC</sequence>
<gene>
    <name evidence="2" type="ORF">VitviT2T_017010</name>
</gene>
<reference evidence="2 3" key="1">
    <citation type="journal article" date="2023" name="Hortic Res">
        <title>The complete reference genome for grapevine (Vitis vinifera L.) genetics and breeding.</title>
        <authorList>
            <person name="Shi X."/>
            <person name="Cao S."/>
            <person name="Wang X."/>
            <person name="Huang S."/>
            <person name="Wang Y."/>
            <person name="Liu Z."/>
            <person name="Liu W."/>
            <person name="Leng X."/>
            <person name="Peng Y."/>
            <person name="Wang N."/>
            <person name="Wang Y."/>
            <person name="Ma Z."/>
            <person name="Xu X."/>
            <person name="Zhang F."/>
            <person name="Xue H."/>
            <person name="Zhong H."/>
            <person name="Wang Y."/>
            <person name="Zhang K."/>
            <person name="Velt A."/>
            <person name="Avia K."/>
            <person name="Holtgrawe D."/>
            <person name="Grimplet J."/>
            <person name="Matus J.T."/>
            <person name="Ware D."/>
            <person name="Wu X."/>
            <person name="Wang H."/>
            <person name="Liu C."/>
            <person name="Fang Y."/>
            <person name="Rustenholz C."/>
            <person name="Cheng Z."/>
            <person name="Xiao H."/>
            <person name="Zhou Y."/>
        </authorList>
    </citation>
    <scope>NUCLEOTIDE SEQUENCE [LARGE SCALE GENOMIC DNA]</scope>
    <source>
        <strain evidence="3">cv. Pinot noir / PN40024</strain>
        <tissue evidence="2">Leaf</tissue>
    </source>
</reference>
<name>A0ABY9CT55_VITVI</name>
<keyword evidence="3" id="KW-1185">Reference proteome</keyword>
<dbReference type="Proteomes" id="UP001227230">
    <property type="component" value="Chromosome 11"/>
</dbReference>
<feature type="compositionally biased region" description="Basic and acidic residues" evidence="1">
    <location>
        <begin position="1"/>
        <end position="13"/>
    </location>
</feature>
<evidence type="ECO:0000313" key="3">
    <source>
        <dbReference type="Proteomes" id="UP001227230"/>
    </source>
</evidence>
<dbReference type="PANTHER" id="PTHR46655:SF1">
    <property type="entry name" value="HISTONE-LYSINE N-METHYLTRANSFERASE ATXR3"/>
    <property type="match status" value="1"/>
</dbReference>
<evidence type="ECO:0000313" key="2">
    <source>
        <dbReference type="EMBL" id="WJZ98494.1"/>
    </source>
</evidence>
<protein>
    <submittedName>
        <fullName evidence="2">Uncharacterized protein</fullName>
    </submittedName>
</protein>
<organism evidence="2 3">
    <name type="scientific">Vitis vinifera</name>
    <name type="common">Grape</name>
    <dbReference type="NCBI Taxonomy" id="29760"/>
    <lineage>
        <taxon>Eukaryota</taxon>
        <taxon>Viridiplantae</taxon>
        <taxon>Streptophyta</taxon>
        <taxon>Embryophyta</taxon>
        <taxon>Tracheophyta</taxon>
        <taxon>Spermatophyta</taxon>
        <taxon>Magnoliopsida</taxon>
        <taxon>eudicotyledons</taxon>
        <taxon>Gunneridae</taxon>
        <taxon>Pentapetalae</taxon>
        <taxon>rosids</taxon>
        <taxon>Vitales</taxon>
        <taxon>Vitaceae</taxon>
        <taxon>Viteae</taxon>
        <taxon>Vitis</taxon>
    </lineage>
</organism>
<evidence type="ECO:0000256" key="1">
    <source>
        <dbReference type="SAM" id="MobiDB-lite"/>
    </source>
</evidence>
<dbReference type="PANTHER" id="PTHR46655">
    <property type="entry name" value="HISTONE-LYSINE N-METHYLTRANSFERASE ATXR3"/>
    <property type="match status" value="1"/>
</dbReference>
<dbReference type="EMBL" id="CP126658">
    <property type="protein sequence ID" value="WJZ98494.1"/>
    <property type="molecule type" value="Genomic_DNA"/>
</dbReference>
<feature type="region of interest" description="Disordered" evidence="1">
    <location>
        <begin position="68"/>
        <end position="94"/>
    </location>
</feature>
<proteinExistence type="predicted"/>